<dbReference type="Proteomes" id="UP000030016">
    <property type="component" value="Unassembled WGS sequence"/>
</dbReference>
<proteinExistence type="predicted"/>
<sequence length="210" mass="23562">MKKLFDKDRVKKSLKDKNGKDYTKKLIFLAILGVFCLIASNIFKSPNTVKVSSQNKESISKDNKKEVKEIDSSKENEISNEEKKIEEKLKDTLENIEGVGKVKVMVYFKGGEEQIPAINVNDSTSLTEEKDTDGGTRKVTQKNDGKTIVMMNTEKGTEPFVVKKNKPEVSGVCVVAEGADDNLIKLQIHKAVVNLFDLKEKDVNVYSMKK</sequence>
<name>A0AA89CSS5_CLONO</name>
<evidence type="ECO:0000256" key="1">
    <source>
        <dbReference type="SAM" id="MobiDB-lite"/>
    </source>
</evidence>
<accession>A0AA89CSS5</accession>
<feature type="region of interest" description="Disordered" evidence="1">
    <location>
        <begin position="50"/>
        <end position="78"/>
    </location>
</feature>
<gene>
    <name evidence="2" type="ORF">Z969_09010</name>
</gene>
<feature type="compositionally biased region" description="Basic and acidic residues" evidence="1">
    <location>
        <begin position="58"/>
        <end position="78"/>
    </location>
</feature>
<reference evidence="2 3" key="1">
    <citation type="submission" date="2014-01" db="EMBL/GenBank/DDBJ databases">
        <title>Plasmidome dynamics in the species complex Clostridium novyi sensu lato converts strains of independent lineages into distinctly different pathogens.</title>
        <authorList>
            <person name="Skarin H."/>
            <person name="Segerman B."/>
        </authorList>
    </citation>
    <scope>NUCLEOTIDE SEQUENCE [LARGE SCALE GENOMIC DNA]</scope>
    <source>
        <strain evidence="2 3">4570</strain>
    </source>
</reference>
<dbReference type="NCBIfam" id="TIGR02830">
    <property type="entry name" value="spore_III_AG"/>
    <property type="match status" value="1"/>
</dbReference>
<organism evidence="2 3">
    <name type="scientific">Clostridium novyi A str. 4570</name>
    <dbReference type="NCBI Taxonomy" id="1444290"/>
    <lineage>
        <taxon>Bacteria</taxon>
        <taxon>Bacillati</taxon>
        <taxon>Bacillota</taxon>
        <taxon>Clostridia</taxon>
        <taxon>Eubacteriales</taxon>
        <taxon>Clostridiaceae</taxon>
        <taxon>Clostridium</taxon>
    </lineage>
</organism>
<comment type="caution">
    <text evidence="2">The sequence shown here is derived from an EMBL/GenBank/DDBJ whole genome shotgun (WGS) entry which is preliminary data.</text>
</comment>
<dbReference type="RefSeq" id="WP_039250523.1">
    <property type="nucleotide sequence ID" value="NZ_JDRX01000025.1"/>
</dbReference>
<dbReference type="AlphaFoldDB" id="A0AA89CSS5"/>
<dbReference type="InterPro" id="IPR014195">
    <property type="entry name" value="Spore_III_AG"/>
</dbReference>
<evidence type="ECO:0000313" key="3">
    <source>
        <dbReference type="Proteomes" id="UP000030016"/>
    </source>
</evidence>
<protein>
    <submittedName>
        <fullName evidence="2">Stage III sporulation protein AG</fullName>
    </submittedName>
</protein>
<evidence type="ECO:0000313" key="2">
    <source>
        <dbReference type="EMBL" id="KGN00983.1"/>
    </source>
</evidence>
<dbReference type="EMBL" id="JDRX01000025">
    <property type="protein sequence ID" value="KGN00983.1"/>
    <property type="molecule type" value="Genomic_DNA"/>
</dbReference>